<evidence type="ECO:0000313" key="1">
    <source>
        <dbReference type="EMBL" id="SPD30838.1"/>
    </source>
</evidence>
<accession>A0A2N9J214</accession>
<dbReference type="Gene3D" id="1.10.510.10">
    <property type="entry name" value="Transferase(Phosphotransferase) domain 1"/>
    <property type="match status" value="1"/>
</dbReference>
<reference evidence="1" key="1">
    <citation type="submission" date="2018-02" db="EMBL/GenBank/DDBJ databases">
        <authorList>
            <person name="Cohen D.B."/>
            <person name="Kent A.D."/>
        </authorList>
    </citation>
    <scope>NUCLEOTIDE SEQUENCE</scope>
</reference>
<dbReference type="GO" id="GO:0009506">
    <property type="term" value="C:plasmodesma"/>
    <property type="evidence" value="ECO:0007669"/>
    <property type="project" value="TreeGrafter"/>
</dbReference>
<gene>
    <name evidence="1" type="ORF">FSB_LOCUS58720</name>
</gene>
<name>A0A2N9J214_FAGSY</name>
<dbReference type="EMBL" id="OIVN01006335">
    <property type="protein sequence ID" value="SPD30838.1"/>
    <property type="molecule type" value="Genomic_DNA"/>
</dbReference>
<dbReference type="InterPro" id="IPR011009">
    <property type="entry name" value="Kinase-like_dom_sf"/>
</dbReference>
<dbReference type="PANTHER" id="PTHR27003">
    <property type="entry name" value="OS07G0166700 PROTEIN"/>
    <property type="match status" value="1"/>
</dbReference>
<dbReference type="PANTHER" id="PTHR27003:SF451">
    <property type="entry name" value="PROTEIN KINASE DOMAIN-CONTAINING PROTEIN"/>
    <property type="match status" value="1"/>
</dbReference>
<dbReference type="SUPFAM" id="SSF56112">
    <property type="entry name" value="Protein kinase-like (PK-like)"/>
    <property type="match status" value="1"/>
</dbReference>
<sequence length="115" mass="13223">MFEVLCARKAMNQRLQEEQRNLASWAQKCIDRGTISQIIDPYLSNKIVPECLKVYVELAESCIRDQGIHRPTMNDVMEKLEFALVLQENADKAKDTDSEEVSLIHLACYQYSSLV</sequence>
<proteinExistence type="predicted"/>
<dbReference type="GO" id="GO:0005886">
    <property type="term" value="C:plasma membrane"/>
    <property type="evidence" value="ECO:0007669"/>
    <property type="project" value="TreeGrafter"/>
</dbReference>
<dbReference type="GO" id="GO:0004714">
    <property type="term" value="F:transmembrane receptor protein tyrosine kinase activity"/>
    <property type="evidence" value="ECO:0007669"/>
    <property type="project" value="InterPro"/>
</dbReference>
<protein>
    <recommendedName>
        <fullName evidence="2">Serine-threonine/tyrosine-protein kinase catalytic domain-containing protein</fullName>
    </recommendedName>
</protein>
<evidence type="ECO:0008006" key="2">
    <source>
        <dbReference type="Google" id="ProtNLM"/>
    </source>
</evidence>
<dbReference type="InterPro" id="IPR045272">
    <property type="entry name" value="ANXUR1/2-like"/>
</dbReference>
<dbReference type="AlphaFoldDB" id="A0A2N9J214"/>
<organism evidence="1">
    <name type="scientific">Fagus sylvatica</name>
    <name type="common">Beechnut</name>
    <dbReference type="NCBI Taxonomy" id="28930"/>
    <lineage>
        <taxon>Eukaryota</taxon>
        <taxon>Viridiplantae</taxon>
        <taxon>Streptophyta</taxon>
        <taxon>Embryophyta</taxon>
        <taxon>Tracheophyta</taxon>
        <taxon>Spermatophyta</taxon>
        <taxon>Magnoliopsida</taxon>
        <taxon>eudicotyledons</taxon>
        <taxon>Gunneridae</taxon>
        <taxon>Pentapetalae</taxon>
        <taxon>rosids</taxon>
        <taxon>fabids</taxon>
        <taxon>Fagales</taxon>
        <taxon>Fagaceae</taxon>
        <taxon>Fagus</taxon>
    </lineage>
</organism>